<dbReference type="SUPFAM" id="SSF53756">
    <property type="entry name" value="UDP-Glycosyltransferase/glycogen phosphorylase"/>
    <property type="match status" value="1"/>
</dbReference>
<evidence type="ECO:0000256" key="1">
    <source>
        <dbReference type="ARBA" id="ARBA00022679"/>
    </source>
</evidence>
<keyword evidence="1" id="KW-0808">Transferase</keyword>
<dbReference type="PANTHER" id="PTHR46401">
    <property type="entry name" value="GLYCOSYLTRANSFERASE WBBK-RELATED"/>
    <property type="match status" value="1"/>
</dbReference>
<proteinExistence type="predicted"/>
<dbReference type="Pfam" id="PF00534">
    <property type="entry name" value="Glycos_transf_1"/>
    <property type="match status" value="1"/>
</dbReference>
<dbReference type="CDD" id="cd03801">
    <property type="entry name" value="GT4_PimA-like"/>
    <property type="match status" value="1"/>
</dbReference>
<dbReference type="STRING" id="1817863.A2Y62_08355"/>
<evidence type="ECO:0000313" key="4">
    <source>
        <dbReference type="Proteomes" id="UP000178943"/>
    </source>
</evidence>
<dbReference type="EMBL" id="MFGW01000017">
    <property type="protein sequence ID" value="OGF68128.1"/>
    <property type="molecule type" value="Genomic_DNA"/>
</dbReference>
<dbReference type="GO" id="GO:0009103">
    <property type="term" value="P:lipopolysaccharide biosynthetic process"/>
    <property type="evidence" value="ECO:0007669"/>
    <property type="project" value="TreeGrafter"/>
</dbReference>
<dbReference type="AlphaFoldDB" id="A0A1F5VXJ7"/>
<dbReference type="Gene3D" id="3.40.50.2000">
    <property type="entry name" value="Glycogen Phosphorylase B"/>
    <property type="match status" value="2"/>
</dbReference>
<dbReference type="GO" id="GO:0016757">
    <property type="term" value="F:glycosyltransferase activity"/>
    <property type="evidence" value="ECO:0007669"/>
    <property type="project" value="InterPro"/>
</dbReference>
<evidence type="ECO:0000259" key="2">
    <source>
        <dbReference type="Pfam" id="PF00534"/>
    </source>
</evidence>
<dbReference type="PANTHER" id="PTHR46401:SF2">
    <property type="entry name" value="GLYCOSYLTRANSFERASE WBBK-RELATED"/>
    <property type="match status" value="1"/>
</dbReference>
<organism evidence="3 4">
    <name type="scientific">Candidatus Fischerbacteria bacterium RBG_13_37_8</name>
    <dbReference type="NCBI Taxonomy" id="1817863"/>
    <lineage>
        <taxon>Bacteria</taxon>
        <taxon>Candidatus Fischeribacteriota</taxon>
    </lineage>
</organism>
<evidence type="ECO:0000313" key="3">
    <source>
        <dbReference type="EMBL" id="OGF68128.1"/>
    </source>
</evidence>
<feature type="domain" description="Glycosyl transferase family 1" evidence="2">
    <location>
        <begin position="192"/>
        <end position="330"/>
    </location>
</feature>
<reference evidence="3 4" key="1">
    <citation type="journal article" date="2016" name="Nat. Commun.">
        <title>Thousands of microbial genomes shed light on interconnected biogeochemical processes in an aquifer system.</title>
        <authorList>
            <person name="Anantharaman K."/>
            <person name="Brown C.T."/>
            <person name="Hug L.A."/>
            <person name="Sharon I."/>
            <person name="Castelle C.J."/>
            <person name="Probst A.J."/>
            <person name="Thomas B.C."/>
            <person name="Singh A."/>
            <person name="Wilkins M.J."/>
            <person name="Karaoz U."/>
            <person name="Brodie E.L."/>
            <person name="Williams K.H."/>
            <person name="Hubbard S.S."/>
            <person name="Banfield J.F."/>
        </authorList>
    </citation>
    <scope>NUCLEOTIDE SEQUENCE [LARGE SCALE GENOMIC DNA]</scope>
</reference>
<protein>
    <recommendedName>
        <fullName evidence="2">Glycosyl transferase family 1 domain-containing protein</fullName>
    </recommendedName>
</protein>
<dbReference type="InterPro" id="IPR001296">
    <property type="entry name" value="Glyco_trans_1"/>
</dbReference>
<name>A0A1F5VXJ7_9BACT</name>
<sequence>MKILMLVNWKIHYLNTDNIAIQPPDKVVKGTPYWIFKYWPENVIVDVVDYSKLPLFHALEKEILKFYAWQAIVAAFKSRNYDMIISHGAQSGILLAFLRALCGNRNPPHFIIDIGCFNGARENLFETMPIEFASRTLAGIIYHSSIQRKYYQRHFPTIVKRTIFVPFGVDVEFFAPGNGEIDDVVVSFGYQKRDYETLLKAWRGLKGVKTELRIIGIKNSGICSLKNNSGDIKFFDFVPISELKRIIAASRFVVIPLPYFEYCYGQMSLLQSMSMGKAVIVTKTPSTQDYVVNGRNGFFVDPYDVNGLHGKLEFLLKNPNSAKDIGDRAHRDVREKFSEELMTRRIYNFLKVFK</sequence>
<comment type="caution">
    <text evidence="3">The sequence shown here is derived from an EMBL/GenBank/DDBJ whole genome shotgun (WGS) entry which is preliminary data.</text>
</comment>
<gene>
    <name evidence="3" type="ORF">A2Y62_08355</name>
</gene>
<accession>A0A1F5VXJ7</accession>
<dbReference type="Proteomes" id="UP000178943">
    <property type="component" value="Unassembled WGS sequence"/>
</dbReference>